<protein>
    <recommendedName>
        <fullName evidence="3">DUF1758 domain-containing protein</fullName>
    </recommendedName>
</protein>
<proteinExistence type="predicted"/>
<organism evidence="1 2">
    <name type="scientific">Wuchereria bancrofti</name>
    <dbReference type="NCBI Taxonomy" id="6293"/>
    <lineage>
        <taxon>Eukaryota</taxon>
        <taxon>Metazoa</taxon>
        <taxon>Ecdysozoa</taxon>
        <taxon>Nematoda</taxon>
        <taxon>Chromadorea</taxon>
        <taxon>Rhabditida</taxon>
        <taxon>Spirurina</taxon>
        <taxon>Spiruromorpha</taxon>
        <taxon>Filarioidea</taxon>
        <taxon>Onchocercidae</taxon>
        <taxon>Wuchereria</taxon>
    </lineage>
</organism>
<sequence length="419" mass="48614">MNSNPLKEVKENGLELLKIYKDKPEQIQQYNPRGTSALSTVKGNQNFAKTITKKRRPCVFCARDHWDSDCEIYITLNDRLNRLKVLKKCTVCLRDSHKGEICKVKKQCFYCGAPHNSALCDKRNSLPLNNIMYQRNEEQEKITPSKEREYSTSLYNSIQRNKRNFTFMNRNRVHCSHTINVLTTGNEIISLQANITDYLTNELQVVETSSCGDINKLCKTNFYPKEIVYSANANINSELEKFWKLETIDIQESPQADDNQALKHFKRTITKQGGRYQNLINRLEHNSILHLYHKILIDQLHSGIIEEVHSKDEVGVIHYLPYHEVLTPSKTTIKLIIVYDASAHEKGFKSLNEVLYRGPVMLPDLVGVILRFQMMKIVITADIEKAFLQLELQNEERNCTRFLWLNDIDKELSDGNIKC</sequence>
<reference evidence="1" key="1">
    <citation type="submission" date="2015-03" db="EMBL/GenBank/DDBJ databases">
        <title>Wuchereria bancrofti Genome Sequencing Papua New Guinea Strain.</title>
        <authorList>
            <person name="Small S.T."/>
            <person name="Serre D."/>
            <person name="Zimmerman P.A."/>
        </authorList>
    </citation>
    <scope>NUCLEOTIDE SEQUENCE [LARGE SCALE GENOMIC DNA]</scope>
    <source>
        <strain evidence="1">pt0022</strain>
    </source>
</reference>
<dbReference type="AlphaFoldDB" id="A0AAF5Q6M1"/>
<reference evidence="1" key="2">
    <citation type="journal article" date="2016" name="Mol. Ecol.">
        <title>Population genomics of the filarial nematode parasite Wuchereria bancrofti from mosquitoes.</title>
        <authorList>
            <person name="Small S.T."/>
            <person name="Reimer L.J."/>
            <person name="Tisch D.J."/>
            <person name="King C.L."/>
            <person name="Christensen B.M."/>
            <person name="Siba P.M."/>
            <person name="Kazura J.W."/>
            <person name="Serre D."/>
            <person name="Zimmerman P.A."/>
        </authorList>
    </citation>
    <scope>NUCLEOTIDE SEQUENCE</scope>
    <source>
        <strain evidence="1">pt0022</strain>
    </source>
</reference>
<evidence type="ECO:0008006" key="3">
    <source>
        <dbReference type="Google" id="ProtNLM"/>
    </source>
</evidence>
<accession>A0AAF5Q6M1</accession>
<dbReference type="PANTHER" id="PTHR47331:SF1">
    <property type="entry name" value="GAG-LIKE PROTEIN"/>
    <property type="match status" value="1"/>
</dbReference>
<dbReference type="Proteomes" id="UP000093561">
    <property type="component" value="Unassembled WGS sequence"/>
</dbReference>
<reference evidence="2" key="3">
    <citation type="submission" date="2024-02" db="UniProtKB">
        <authorList>
            <consortium name="WormBaseParasite"/>
        </authorList>
    </citation>
    <scope>IDENTIFICATION</scope>
    <source>
        <strain evidence="2">pt0022</strain>
    </source>
</reference>
<evidence type="ECO:0000313" key="2">
    <source>
        <dbReference type="WBParaSite" id="mrna-Wban_10839"/>
    </source>
</evidence>
<dbReference type="SUPFAM" id="SSF56672">
    <property type="entry name" value="DNA/RNA polymerases"/>
    <property type="match status" value="1"/>
</dbReference>
<evidence type="ECO:0000313" key="1">
    <source>
        <dbReference type="Proteomes" id="UP000093561"/>
    </source>
</evidence>
<dbReference type="WBParaSite" id="mrna-Wban_10839">
    <property type="protein sequence ID" value="mrna-Wban_10839"/>
    <property type="gene ID" value="Wban_10839"/>
</dbReference>
<dbReference type="InterPro" id="IPR043502">
    <property type="entry name" value="DNA/RNA_pol_sf"/>
</dbReference>
<dbReference type="PANTHER" id="PTHR47331">
    <property type="entry name" value="PHD-TYPE DOMAIN-CONTAINING PROTEIN"/>
    <property type="match status" value="1"/>
</dbReference>
<name>A0AAF5Q6M1_WUCBA</name>